<reference evidence="5 6" key="1">
    <citation type="submission" date="2020-04" db="EMBL/GenBank/DDBJ databases">
        <authorList>
            <person name="Alioto T."/>
            <person name="Alioto T."/>
            <person name="Gomez Garrido J."/>
        </authorList>
    </citation>
    <scope>NUCLEOTIDE SEQUENCE [LARGE SCALE GENOMIC DNA]</scope>
</reference>
<dbReference type="SUPFAM" id="SSF57850">
    <property type="entry name" value="RING/U-box"/>
    <property type="match status" value="1"/>
</dbReference>
<dbReference type="PROSITE" id="PS50089">
    <property type="entry name" value="ZF_RING_2"/>
    <property type="match status" value="1"/>
</dbReference>
<dbReference type="InterPro" id="IPR043003">
    <property type="entry name" value="FANCL_d3_sf"/>
</dbReference>
<evidence type="ECO:0000256" key="1">
    <source>
        <dbReference type="ARBA" id="ARBA00022771"/>
    </source>
</evidence>
<dbReference type="InterPro" id="IPR019162">
    <property type="entry name" value="FancL_WD-rpt_cont_dom"/>
</dbReference>
<keyword evidence="6" id="KW-1185">Reference proteome</keyword>
<keyword evidence="1 3" id="KW-0863">Zinc-finger</keyword>
<organism evidence="5 6">
    <name type="scientific">Cloeon dipterum</name>
    <dbReference type="NCBI Taxonomy" id="197152"/>
    <lineage>
        <taxon>Eukaryota</taxon>
        <taxon>Metazoa</taxon>
        <taxon>Ecdysozoa</taxon>
        <taxon>Arthropoda</taxon>
        <taxon>Hexapoda</taxon>
        <taxon>Insecta</taxon>
        <taxon>Pterygota</taxon>
        <taxon>Palaeoptera</taxon>
        <taxon>Ephemeroptera</taxon>
        <taxon>Pisciforma</taxon>
        <taxon>Baetidae</taxon>
        <taxon>Cloeon</taxon>
    </lineage>
</organism>
<dbReference type="Pfam" id="PF09765">
    <property type="entry name" value="FANCL_d1"/>
    <property type="match status" value="1"/>
</dbReference>
<dbReference type="PANTHER" id="PTHR13206:SF0">
    <property type="entry name" value="E3 UBIQUITIN-PROTEIN LIGASE FANCL"/>
    <property type="match status" value="1"/>
</dbReference>
<evidence type="ECO:0000256" key="2">
    <source>
        <dbReference type="ARBA" id="ARBA00022833"/>
    </source>
</evidence>
<dbReference type="CDD" id="cd23832">
    <property type="entry name" value="DRWD-C_FANCL"/>
    <property type="match status" value="1"/>
</dbReference>
<dbReference type="Pfam" id="PF18891">
    <property type="entry name" value="FANCL_d3"/>
    <property type="match status" value="1"/>
</dbReference>
<dbReference type="GO" id="GO:0008270">
    <property type="term" value="F:zinc ion binding"/>
    <property type="evidence" value="ECO:0007669"/>
    <property type="project" value="UniProtKB-KW"/>
</dbReference>
<keyword evidence="1 3" id="KW-0479">Metal-binding</keyword>
<dbReference type="Gene3D" id="3.30.40.10">
    <property type="entry name" value="Zinc/RING finger domain, C3HC4 (zinc finger)"/>
    <property type="match status" value="1"/>
</dbReference>
<dbReference type="Gene3D" id="3.10.110.20">
    <property type="entry name" value="RWD domain-like"/>
    <property type="match status" value="1"/>
</dbReference>
<dbReference type="CDD" id="cd23786">
    <property type="entry name" value="ELF_FANCL"/>
    <property type="match status" value="1"/>
</dbReference>
<dbReference type="GO" id="GO:0043240">
    <property type="term" value="C:Fanconi anaemia nuclear complex"/>
    <property type="evidence" value="ECO:0007669"/>
    <property type="project" value="InterPro"/>
</dbReference>
<evidence type="ECO:0000313" key="5">
    <source>
        <dbReference type="EMBL" id="CAB3360498.1"/>
    </source>
</evidence>
<dbReference type="PANTHER" id="PTHR13206">
    <property type="entry name" value="UBIQUITIN LIGASE PROTEIN PHF9 FANCONI ANEMIA GROUP L PROTEIN"/>
    <property type="match status" value="1"/>
</dbReference>
<evidence type="ECO:0000256" key="3">
    <source>
        <dbReference type="PROSITE-ProRule" id="PRU00175"/>
    </source>
</evidence>
<feature type="domain" description="RING-type" evidence="4">
    <location>
        <begin position="310"/>
        <end position="360"/>
    </location>
</feature>
<dbReference type="InterPro" id="IPR026848">
    <property type="entry name" value="Fancl"/>
</dbReference>
<accession>A0A8S1BV99</accession>
<evidence type="ECO:0000313" key="6">
    <source>
        <dbReference type="Proteomes" id="UP000494165"/>
    </source>
</evidence>
<name>A0A8S1BV99_9INSE</name>
<dbReference type="GO" id="GO:0061630">
    <property type="term" value="F:ubiquitin protein ligase activity"/>
    <property type="evidence" value="ECO:0007669"/>
    <property type="project" value="TreeGrafter"/>
</dbReference>
<protein>
    <recommendedName>
        <fullName evidence="4">RING-type domain-containing protein</fullName>
    </recommendedName>
</protein>
<gene>
    <name evidence="5" type="ORF">CLODIP_2_CD08974</name>
</gene>
<dbReference type="GO" id="GO:0036297">
    <property type="term" value="P:interstrand cross-link repair"/>
    <property type="evidence" value="ECO:0007669"/>
    <property type="project" value="InterPro"/>
</dbReference>
<comment type="caution">
    <text evidence="5">The sequence shown here is derived from an EMBL/GenBank/DDBJ whole genome shotgun (WGS) entry which is preliminary data.</text>
</comment>
<dbReference type="EMBL" id="CADEPI010000003">
    <property type="protein sequence ID" value="CAB3360498.1"/>
    <property type="molecule type" value="Genomic_DNA"/>
</dbReference>
<evidence type="ECO:0000259" key="4">
    <source>
        <dbReference type="PROSITE" id="PS50089"/>
    </source>
</evidence>
<dbReference type="InterPro" id="IPR001841">
    <property type="entry name" value="Znf_RING"/>
</dbReference>
<dbReference type="InterPro" id="IPR013083">
    <property type="entry name" value="Znf_RING/FYVE/PHD"/>
</dbReference>
<dbReference type="GO" id="GO:0006513">
    <property type="term" value="P:protein monoubiquitination"/>
    <property type="evidence" value="ECO:0007669"/>
    <property type="project" value="TreeGrafter"/>
</dbReference>
<dbReference type="InterPro" id="IPR044037">
    <property type="entry name" value="FANCL_d3"/>
</dbReference>
<proteinExistence type="predicted"/>
<dbReference type="InterPro" id="IPR026850">
    <property type="entry name" value="FANCL_C"/>
</dbReference>
<dbReference type="AlphaFoldDB" id="A0A8S1BV99"/>
<dbReference type="SMART" id="SM01197">
    <property type="entry name" value="FANCL_C"/>
    <property type="match status" value="1"/>
</dbReference>
<keyword evidence="2" id="KW-0862">Zinc</keyword>
<dbReference type="Proteomes" id="UP000494165">
    <property type="component" value="Unassembled WGS sequence"/>
</dbReference>
<dbReference type="OrthoDB" id="10263265at2759"/>
<sequence>MSRLVVQMLERFPLMVPNRELDQYRGFFSAGEVDLYLHVYVPHLPTVKDMVIKGMSDELAQITKDCQIEMQQWLSSNSRAFFDFLVWLQNLAMSRKVDELLAGVKPIEVPLDFWRSVVGVLSSIGDANIASVDQVDLGSFVLSVESDAGTHLLRVQAHPDGSFNCQCPNLPEKSAQLVLQSRSIGAAFKSLQQQVQDLQPFWKQLAEIDAKTWVLDPTEPNLGHTRRQISIETGFSVTVAVDPSDPLALPELSFLGPDSKVGPLESRLRNKQWRVCDESLLASLQEFLGVEFAEAAGAAASQAESQEPMCSVCFAPDALDRTCEMCQGLFHEQCLLQWLQSVPSNRTAFNRIVGQCPLCKQEISCVI</sequence>
<dbReference type="Pfam" id="PF11793">
    <property type="entry name" value="FANCL_C"/>
    <property type="match status" value="1"/>
</dbReference>